<evidence type="ECO:0000259" key="1">
    <source>
        <dbReference type="PROSITE" id="PS50097"/>
    </source>
</evidence>
<feature type="non-terminal residue" evidence="2">
    <location>
        <position position="1"/>
    </location>
</feature>
<dbReference type="OrthoDB" id="3893071at2759"/>
<feature type="domain" description="BTB" evidence="1">
    <location>
        <begin position="5"/>
        <end position="72"/>
    </location>
</feature>
<dbReference type="STRING" id="50990.A0A4Y7PQG8"/>
<dbReference type="InterPro" id="IPR000210">
    <property type="entry name" value="BTB/POZ_dom"/>
</dbReference>
<proteinExistence type="predicted"/>
<dbReference type="InterPro" id="IPR011333">
    <property type="entry name" value="SKP1/BTB/POZ_sf"/>
</dbReference>
<sequence>WFEDGNIVLITERTAFCVHKAQLARQSEVFAGMFTITQPTVSEISTFEGRDVVHVHDPVEDLKNVLTALYDGVDFKSHHLDDFLHLAGIARLSTKYMIHQLRQRAIRYLISINPVTHDRYKEWTAEAISRVKSTEDGEPWPYAHPSLIIRLATDINADYLLPCAFYRLTVAQPKHNFESYIGTGYRTLLSSQEMARYVILDEHMRVSLLSFVRGLSDNRDTFLSKECESLKGDNCCKAFDKVQEYAMTTIFPKGPLRGPDGTIRKVIDFLRDKCKPTACSACTRLFIASAEESRRAIWDQIPGYLGLPGWAKLIPEEYKCVKM</sequence>
<reference evidence="2 3" key="1">
    <citation type="submission" date="2018-06" db="EMBL/GenBank/DDBJ databases">
        <title>A transcriptomic atlas of mushroom development highlights an independent origin of complex multicellularity.</title>
        <authorList>
            <consortium name="DOE Joint Genome Institute"/>
            <person name="Krizsan K."/>
            <person name="Almasi E."/>
            <person name="Merenyi Z."/>
            <person name="Sahu N."/>
            <person name="Viragh M."/>
            <person name="Koszo T."/>
            <person name="Mondo S."/>
            <person name="Kiss B."/>
            <person name="Balint B."/>
            <person name="Kues U."/>
            <person name="Barry K."/>
            <person name="Hegedus J.C."/>
            <person name="Henrissat B."/>
            <person name="Johnson J."/>
            <person name="Lipzen A."/>
            <person name="Ohm R."/>
            <person name="Nagy I."/>
            <person name="Pangilinan J."/>
            <person name="Yan J."/>
            <person name="Xiong Y."/>
            <person name="Grigoriev I.V."/>
            <person name="Hibbett D.S."/>
            <person name="Nagy L.G."/>
        </authorList>
    </citation>
    <scope>NUCLEOTIDE SEQUENCE [LARGE SCALE GENOMIC DNA]</scope>
    <source>
        <strain evidence="2 3">SZMC22713</strain>
    </source>
</reference>
<dbReference type="Pfam" id="PF00651">
    <property type="entry name" value="BTB"/>
    <property type="match status" value="1"/>
</dbReference>
<evidence type="ECO:0000313" key="3">
    <source>
        <dbReference type="Proteomes" id="UP000294933"/>
    </source>
</evidence>
<dbReference type="EMBL" id="ML170225">
    <property type="protein sequence ID" value="TDL17261.1"/>
    <property type="molecule type" value="Genomic_DNA"/>
</dbReference>
<dbReference type="Gene3D" id="3.30.710.10">
    <property type="entry name" value="Potassium Channel Kv1.1, Chain A"/>
    <property type="match status" value="1"/>
</dbReference>
<dbReference type="CDD" id="cd18186">
    <property type="entry name" value="BTB_POZ_ZBTB_KLHL-like"/>
    <property type="match status" value="1"/>
</dbReference>
<organism evidence="2 3">
    <name type="scientific">Rickenella mellea</name>
    <dbReference type="NCBI Taxonomy" id="50990"/>
    <lineage>
        <taxon>Eukaryota</taxon>
        <taxon>Fungi</taxon>
        <taxon>Dikarya</taxon>
        <taxon>Basidiomycota</taxon>
        <taxon>Agaricomycotina</taxon>
        <taxon>Agaricomycetes</taxon>
        <taxon>Hymenochaetales</taxon>
        <taxon>Rickenellaceae</taxon>
        <taxon>Rickenella</taxon>
    </lineage>
</organism>
<protein>
    <recommendedName>
        <fullName evidence="1">BTB domain-containing protein</fullName>
    </recommendedName>
</protein>
<dbReference type="VEuPathDB" id="FungiDB:BD410DRAFT_730237"/>
<keyword evidence="3" id="KW-1185">Reference proteome</keyword>
<gene>
    <name evidence="2" type="ORF">BD410DRAFT_730237</name>
</gene>
<name>A0A4Y7PQG8_9AGAM</name>
<evidence type="ECO:0000313" key="2">
    <source>
        <dbReference type="EMBL" id="TDL17261.1"/>
    </source>
</evidence>
<dbReference type="AlphaFoldDB" id="A0A4Y7PQG8"/>
<dbReference type="PROSITE" id="PS50097">
    <property type="entry name" value="BTB"/>
    <property type="match status" value="1"/>
</dbReference>
<dbReference type="Proteomes" id="UP000294933">
    <property type="component" value="Unassembled WGS sequence"/>
</dbReference>
<accession>A0A4Y7PQG8</accession>
<dbReference type="SUPFAM" id="SSF54695">
    <property type="entry name" value="POZ domain"/>
    <property type="match status" value="1"/>
</dbReference>